<proteinExistence type="predicted"/>
<feature type="non-terminal residue" evidence="1">
    <location>
        <position position="1"/>
    </location>
</feature>
<name>A0A382BI48_9ZZZZ</name>
<sequence length="36" mass="4006">VFDQFRPGFAYPPLTVGDPHLPMARGQFVDCLINVS</sequence>
<gene>
    <name evidence="1" type="ORF">METZ01_LOCUS166352</name>
</gene>
<reference evidence="1" key="1">
    <citation type="submission" date="2018-05" db="EMBL/GenBank/DDBJ databases">
        <authorList>
            <person name="Lanie J.A."/>
            <person name="Ng W.-L."/>
            <person name="Kazmierczak K.M."/>
            <person name="Andrzejewski T.M."/>
            <person name="Davidsen T.M."/>
            <person name="Wayne K.J."/>
            <person name="Tettelin H."/>
            <person name="Glass J.I."/>
            <person name="Rusch D."/>
            <person name="Podicherti R."/>
            <person name="Tsui H.-C.T."/>
            <person name="Winkler M.E."/>
        </authorList>
    </citation>
    <scope>NUCLEOTIDE SEQUENCE</scope>
</reference>
<dbReference type="AlphaFoldDB" id="A0A382BI48"/>
<accession>A0A382BI48</accession>
<organism evidence="1">
    <name type="scientific">marine metagenome</name>
    <dbReference type="NCBI Taxonomy" id="408172"/>
    <lineage>
        <taxon>unclassified sequences</taxon>
        <taxon>metagenomes</taxon>
        <taxon>ecological metagenomes</taxon>
    </lineage>
</organism>
<evidence type="ECO:0000313" key="1">
    <source>
        <dbReference type="EMBL" id="SVB13498.1"/>
    </source>
</evidence>
<dbReference type="EMBL" id="UINC01029931">
    <property type="protein sequence ID" value="SVB13498.1"/>
    <property type="molecule type" value="Genomic_DNA"/>
</dbReference>
<protein>
    <submittedName>
        <fullName evidence="1">Uncharacterized protein</fullName>
    </submittedName>
</protein>